<dbReference type="AlphaFoldDB" id="A0A103YEA5"/>
<evidence type="ECO:0000256" key="2">
    <source>
        <dbReference type="ARBA" id="ARBA00004305"/>
    </source>
</evidence>
<dbReference type="InterPro" id="IPR021911">
    <property type="entry name" value="ATAD3_N"/>
</dbReference>
<feature type="region of interest" description="Disordered" evidence="9">
    <location>
        <begin position="1"/>
        <end position="75"/>
    </location>
</feature>
<dbReference type="PANTHER" id="PTHR23075:SF0">
    <property type="entry name" value="ATPASE FAMILY AAA DOMAIN-CONTAINING PROTEIN 3"/>
    <property type="match status" value="1"/>
</dbReference>
<dbReference type="Gramene" id="KVI07511">
    <property type="protein sequence ID" value="KVI07511"/>
    <property type="gene ID" value="Ccrd_014081"/>
</dbReference>
<name>A0A103YEA5_CYNCS</name>
<keyword evidence="7" id="KW-0496">Mitochondrion</keyword>
<dbReference type="OMA" id="PRSRNDN"/>
<gene>
    <name evidence="12" type="ORF">Ccrd_014081</name>
</gene>
<protein>
    <submittedName>
        <fullName evidence="12">ATPase, AAA-type, core</fullName>
    </submittedName>
</protein>
<dbReference type="PANTHER" id="PTHR23075">
    <property type="entry name" value="PUTATIVE ATP-ASE"/>
    <property type="match status" value="1"/>
</dbReference>
<evidence type="ECO:0000256" key="5">
    <source>
        <dbReference type="ARBA" id="ARBA00022840"/>
    </source>
</evidence>
<evidence type="ECO:0000256" key="4">
    <source>
        <dbReference type="ARBA" id="ARBA00022792"/>
    </source>
</evidence>
<dbReference type="Gene3D" id="1.10.8.60">
    <property type="match status" value="1"/>
</dbReference>
<evidence type="ECO:0000256" key="9">
    <source>
        <dbReference type="SAM" id="MobiDB-lite"/>
    </source>
</evidence>
<keyword evidence="4" id="KW-0999">Mitochondrion inner membrane</keyword>
<organism evidence="12 13">
    <name type="scientific">Cynara cardunculus var. scolymus</name>
    <name type="common">Globe artichoke</name>
    <name type="synonym">Cynara scolymus</name>
    <dbReference type="NCBI Taxonomy" id="59895"/>
    <lineage>
        <taxon>Eukaryota</taxon>
        <taxon>Viridiplantae</taxon>
        <taxon>Streptophyta</taxon>
        <taxon>Embryophyta</taxon>
        <taxon>Tracheophyta</taxon>
        <taxon>Spermatophyta</taxon>
        <taxon>Magnoliopsida</taxon>
        <taxon>eudicotyledons</taxon>
        <taxon>Gunneridae</taxon>
        <taxon>Pentapetalae</taxon>
        <taxon>asterids</taxon>
        <taxon>campanulids</taxon>
        <taxon>Asterales</taxon>
        <taxon>Asteraceae</taxon>
        <taxon>Carduoideae</taxon>
        <taxon>Cardueae</taxon>
        <taxon>Carduinae</taxon>
        <taxon>Cynara</taxon>
    </lineage>
</organism>
<evidence type="ECO:0000259" key="10">
    <source>
        <dbReference type="Pfam" id="PF00004"/>
    </source>
</evidence>
<feature type="compositionally biased region" description="Low complexity" evidence="9">
    <location>
        <begin position="31"/>
        <end position="45"/>
    </location>
</feature>
<feature type="compositionally biased region" description="Pro residues" evidence="9">
    <location>
        <begin position="20"/>
        <end position="30"/>
    </location>
</feature>
<feature type="domain" description="ATPase AAA-type core" evidence="10">
    <location>
        <begin position="370"/>
        <end position="425"/>
    </location>
</feature>
<reference evidence="12 13" key="1">
    <citation type="journal article" date="2016" name="Sci. Rep.">
        <title>The genome sequence of the outbreeding globe artichoke constructed de novo incorporating a phase-aware low-pass sequencing strategy of F1 progeny.</title>
        <authorList>
            <person name="Scaglione D."/>
            <person name="Reyes-Chin-Wo S."/>
            <person name="Acquadro A."/>
            <person name="Froenicke L."/>
            <person name="Portis E."/>
            <person name="Beitel C."/>
            <person name="Tirone M."/>
            <person name="Mauro R."/>
            <person name="Lo Monaco A."/>
            <person name="Mauromicale G."/>
            <person name="Faccioli P."/>
            <person name="Cattivelli L."/>
            <person name="Rieseberg L."/>
            <person name="Michelmore R."/>
            <person name="Lanteri S."/>
        </authorList>
    </citation>
    <scope>NUCLEOTIDE SEQUENCE [LARGE SCALE GENOMIC DNA]</scope>
    <source>
        <strain evidence="12">2C</strain>
    </source>
</reference>
<dbReference type="STRING" id="59895.A0A103YEA5"/>
<proteinExistence type="predicted"/>
<dbReference type="GO" id="GO:0005759">
    <property type="term" value="C:mitochondrial matrix"/>
    <property type="evidence" value="ECO:0007669"/>
    <property type="project" value="UniProtKB-SubCell"/>
</dbReference>
<dbReference type="EMBL" id="LEKV01001503">
    <property type="protein sequence ID" value="KVI07511.1"/>
    <property type="molecule type" value="Genomic_DNA"/>
</dbReference>
<keyword evidence="8" id="KW-0472">Membrane</keyword>
<dbReference type="GO" id="GO:0005743">
    <property type="term" value="C:mitochondrial inner membrane"/>
    <property type="evidence" value="ECO:0007669"/>
    <property type="project" value="UniProtKB-SubCell"/>
</dbReference>
<dbReference type="Pfam" id="PF00004">
    <property type="entry name" value="AAA"/>
    <property type="match status" value="2"/>
</dbReference>
<evidence type="ECO:0000256" key="8">
    <source>
        <dbReference type="ARBA" id="ARBA00023136"/>
    </source>
</evidence>
<feature type="region of interest" description="Disordered" evidence="9">
    <location>
        <begin position="135"/>
        <end position="167"/>
    </location>
</feature>
<keyword evidence="6" id="KW-0175">Coiled coil</keyword>
<dbReference type="GO" id="GO:0005524">
    <property type="term" value="F:ATP binding"/>
    <property type="evidence" value="ECO:0007669"/>
    <property type="project" value="UniProtKB-KW"/>
</dbReference>
<dbReference type="GO" id="GO:0007005">
    <property type="term" value="P:mitochondrion organization"/>
    <property type="evidence" value="ECO:0007669"/>
    <property type="project" value="TreeGrafter"/>
</dbReference>
<comment type="caution">
    <text evidence="12">The sequence shown here is derived from an EMBL/GenBank/DDBJ whole genome shotgun (WGS) entry which is preliminary data.</text>
</comment>
<evidence type="ECO:0000256" key="7">
    <source>
        <dbReference type="ARBA" id="ARBA00023128"/>
    </source>
</evidence>
<sequence>MAKTSGSGIFNFPPFSSSPSPAPAPSPSPSPSVGGSVDPQSSSPPNDAPATPRVRNDNPRTTSAGFDPEALERGAKALKEIAASPQAKKAFELMKKQEETRQTELASKMAEFKAMQAQAETAENEHHRARNQELVKMQEESSIRQEQARRATEEQIQAQRRQTEREKAEIERETIRVRAMAEAEARAHEAKLAEDVNKRMLVERANAEREKWVSAINTTFEHIGGGLRAILTDQNKLVVAVGGVTALAAGIYTTREGARVVWSYVDRILGQPSLIRESSRGKYPWSGFFSRGLSTLSRGGQKGSASQNGNAFGEVILNPSLQKRIQQLAGATANTKSHQAPFRNMLFYGPPGTGKTMAARELARKSVVRRNKTYMSEAQRSALNALLFRTGDQSKDIVLALATNRPGDLDSAVSDRIDEVLEFPLPGEEERFKLLKLYLDKYIAKAGARKPGFFSRFFQKQQQQIEIKGLNDDIIREAAAKTDGFSGREVAKLMASVQAAVYGSENCVLDPILFREVVDYKVAEHQQRRKLAATDGGVWVVVISLFTTPLKRLTDVEEEEVFRAFRKLEAMAYPRLAPIVAIEIN</sequence>
<dbReference type="GO" id="GO:0008270">
    <property type="term" value="F:zinc ion binding"/>
    <property type="evidence" value="ECO:0007669"/>
    <property type="project" value="TreeGrafter"/>
</dbReference>
<evidence type="ECO:0000313" key="12">
    <source>
        <dbReference type="EMBL" id="KVI07511.1"/>
    </source>
</evidence>
<feature type="compositionally biased region" description="Basic and acidic residues" evidence="9">
    <location>
        <begin position="135"/>
        <end position="153"/>
    </location>
</feature>
<evidence type="ECO:0000313" key="13">
    <source>
        <dbReference type="Proteomes" id="UP000243975"/>
    </source>
</evidence>
<keyword evidence="3" id="KW-0547">Nucleotide-binding</keyword>
<dbReference type="Gene3D" id="3.40.50.300">
    <property type="entry name" value="P-loop containing nucleotide triphosphate hydrolases"/>
    <property type="match status" value="2"/>
</dbReference>
<keyword evidence="5" id="KW-0067">ATP-binding</keyword>
<comment type="subcellular location">
    <subcellularLocation>
        <location evidence="1">Mitochondrion inner membrane</location>
    </subcellularLocation>
    <subcellularLocation>
        <location evidence="2">Mitochondrion matrix</location>
    </subcellularLocation>
</comment>
<evidence type="ECO:0000259" key="11">
    <source>
        <dbReference type="Pfam" id="PF12037"/>
    </source>
</evidence>
<evidence type="ECO:0000256" key="6">
    <source>
        <dbReference type="ARBA" id="ARBA00023054"/>
    </source>
</evidence>
<keyword evidence="13" id="KW-1185">Reference proteome</keyword>
<evidence type="ECO:0000256" key="1">
    <source>
        <dbReference type="ARBA" id="ARBA00004273"/>
    </source>
</evidence>
<dbReference type="GO" id="GO:0016887">
    <property type="term" value="F:ATP hydrolysis activity"/>
    <property type="evidence" value="ECO:0007669"/>
    <property type="project" value="InterPro"/>
</dbReference>
<dbReference type="InterPro" id="IPR027417">
    <property type="entry name" value="P-loop_NTPase"/>
</dbReference>
<feature type="domain" description="ATPase family AAA" evidence="11">
    <location>
        <begin position="122"/>
        <end position="276"/>
    </location>
</feature>
<evidence type="ECO:0000256" key="3">
    <source>
        <dbReference type="ARBA" id="ARBA00022741"/>
    </source>
</evidence>
<dbReference type="Proteomes" id="UP000243975">
    <property type="component" value="Unassembled WGS sequence"/>
</dbReference>
<accession>A0A103YEA5</accession>
<dbReference type="SUPFAM" id="SSF52540">
    <property type="entry name" value="P-loop containing nucleoside triphosphate hydrolases"/>
    <property type="match status" value="1"/>
</dbReference>
<feature type="domain" description="ATPase AAA-type core" evidence="10">
    <location>
        <begin position="345"/>
        <end position="366"/>
    </location>
</feature>
<dbReference type="InterPro" id="IPR003959">
    <property type="entry name" value="ATPase_AAA_core"/>
</dbReference>
<dbReference type="Pfam" id="PF12037">
    <property type="entry name" value="ATAD3_N"/>
    <property type="match status" value="1"/>
</dbReference>